<dbReference type="Gene3D" id="3.40.190.10">
    <property type="entry name" value="Periplasmic binding protein-like II"/>
    <property type="match status" value="1"/>
</dbReference>
<keyword evidence="3 4" id="KW-0732">Signal</keyword>
<dbReference type="AlphaFoldDB" id="A0A963YYH2"/>
<evidence type="ECO:0000256" key="4">
    <source>
        <dbReference type="SAM" id="SignalP"/>
    </source>
</evidence>
<dbReference type="Proteomes" id="UP000721844">
    <property type="component" value="Unassembled WGS sequence"/>
</dbReference>
<reference evidence="6 7" key="1">
    <citation type="journal article" date="2021" name="Microorganisms">
        <title>Acidisoma silvae sp. nov. and Acidisomacellulosilytica sp. nov., Two Acidophilic Bacteria Isolated from Decaying Wood, Hydrolyzing Cellulose and Producing Poly-3-hydroxybutyrate.</title>
        <authorList>
            <person name="Mieszkin S."/>
            <person name="Pouder E."/>
            <person name="Uroz S."/>
            <person name="Simon-Colin C."/>
            <person name="Alain K."/>
        </authorList>
    </citation>
    <scope>NUCLEOTIDE SEQUENCE [LARGE SCALE GENOMIC DNA]</scope>
    <source>
        <strain evidence="6 7">HW T5.17</strain>
    </source>
</reference>
<dbReference type="InterPro" id="IPR030678">
    <property type="entry name" value="Peptide/Ni-bd"/>
</dbReference>
<dbReference type="Pfam" id="PF00496">
    <property type="entry name" value="SBP_bac_5"/>
    <property type="match status" value="1"/>
</dbReference>
<dbReference type="EMBL" id="JAESVA010000001">
    <property type="protein sequence ID" value="MCB8878652.1"/>
    <property type="molecule type" value="Genomic_DNA"/>
</dbReference>
<accession>A0A963YYH2</accession>
<dbReference type="PROSITE" id="PS01040">
    <property type="entry name" value="SBP_BACTERIAL_5"/>
    <property type="match status" value="1"/>
</dbReference>
<name>A0A963YYH2_9PROT</name>
<dbReference type="CDD" id="cd08509">
    <property type="entry name" value="PBP2_TmCBP_oligosaccharides_like"/>
    <property type="match status" value="1"/>
</dbReference>
<keyword evidence="7" id="KW-1185">Reference proteome</keyword>
<dbReference type="GO" id="GO:0015833">
    <property type="term" value="P:peptide transport"/>
    <property type="evidence" value="ECO:0007669"/>
    <property type="project" value="TreeGrafter"/>
</dbReference>
<dbReference type="GO" id="GO:0043190">
    <property type="term" value="C:ATP-binding cassette (ABC) transporter complex"/>
    <property type="evidence" value="ECO:0007669"/>
    <property type="project" value="InterPro"/>
</dbReference>
<dbReference type="InterPro" id="IPR000914">
    <property type="entry name" value="SBP_5_dom"/>
</dbReference>
<dbReference type="PANTHER" id="PTHR30290">
    <property type="entry name" value="PERIPLASMIC BINDING COMPONENT OF ABC TRANSPORTER"/>
    <property type="match status" value="1"/>
</dbReference>
<evidence type="ECO:0000256" key="3">
    <source>
        <dbReference type="ARBA" id="ARBA00022729"/>
    </source>
</evidence>
<feature type="chain" id="PRO_5036901396" evidence="4">
    <location>
        <begin position="29"/>
        <end position="550"/>
    </location>
</feature>
<evidence type="ECO:0000313" key="7">
    <source>
        <dbReference type="Proteomes" id="UP000721844"/>
    </source>
</evidence>
<dbReference type="InterPro" id="IPR023765">
    <property type="entry name" value="SBP_5_CS"/>
</dbReference>
<dbReference type="SUPFAM" id="SSF53850">
    <property type="entry name" value="Periplasmic binding protein-like II"/>
    <property type="match status" value="1"/>
</dbReference>
<sequence>MATRHWLMALAAGIGMGGALGASPRALAADDGGTLTISDAQFLWTCGFSPYNSSSNFLAVGPVYETLMFVNTLQSAKTTPWLATDYSWSADKKVLTFTMRHGVKFTDGTDLTPSDVVFTFNMLKKYPALDLNTIWSQLTSVAQSGDDKVVFTFKIPAVPYFYYVADQVGIVPEHIWSKVKDPTTFVDATPIGTGPYTISRCTPQDVSYTRNPNYWQPGLPKIAHIEYPAFTTNPPANQVLATGQAQWGGQFIPNIKTEYMSKDKDNHYWYPPVVNVAMFINQTNPILKDVAVRKALVYALDKKRIAMIGEYGYEPPANQAGIVTPTFESWLDKKQLAEAGYTYDPKKAIAILEQAGYKRGDDGMFSTADGKPLAFTIINQSAYTDWVAALQVAAQQLKAVGIKLTISNLAGTDYNAKLFNGQYDLAYAYEAGGPTPYYEFRQWLYSPGSAPIGQAATTNWERYSNKDTDALIDNYAESTDPATQQAIVTKLQKVLLDDVPLIPITEQVDWDQYSTKQFVGWPTPQDPYAQPLAGYTFPDWGVIVLHLHEK</sequence>
<proteinExistence type="inferred from homology"/>
<dbReference type="Gene3D" id="3.90.76.10">
    <property type="entry name" value="Dipeptide-binding Protein, Domain 1"/>
    <property type="match status" value="1"/>
</dbReference>
<dbReference type="PANTHER" id="PTHR30290:SF82">
    <property type="entry name" value="ABC-TYPE DIPEPTIDE_OLIGOPEPTIDE TRANSPORT SYSTEM, PERIPLASMIC COMPONENT"/>
    <property type="match status" value="1"/>
</dbReference>
<dbReference type="GO" id="GO:0030288">
    <property type="term" value="C:outer membrane-bounded periplasmic space"/>
    <property type="evidence" value="ECO:0007669"/>
    <property type="project" value="UniProtKB-ARBA"/>
</dbReference>
<gene>
    <name evidence="6" type="ORF">ACELLULO517_00290</name>
</gene>
<organism evidence="6 7">
    <name type="scientific">Acidisoma cellulosilyticum</name>
    <dbReference type="NCBI Taxonomy" id="2802395"/>
    <lineage>
        <taxon>Bacteria</taxon>
        <taxon>Pseudomonadati</taxon>
        <taxon>Pseudomonadota</taxon>
        <taxon>Alphaproteobacteria</taxon>
        <taxon>Acetobacterales</taxon>
        <taxon>Acidocellaceae</taxon>
        <taxon>Acidisoma</taxon>
    </lineage>
</organism>
<feature type="signal peptide" evidence="4">
    <location>
        <begin position="1"/>
        <end position="28"/>
    </location>
</feature>
<dbReference type="InterPro" id="IPR039424">
    <property type="entry name" value="SBP_5"/>
</dbReference>
<feature type="domain" description="Solute-binding protein family 5" evidence="5">
    <location>
        <begin position="78"/>
        <end position="448"/>
    </location>
</feature>
<comment type="subcellular location">
    <subcellularLocation>
        <location evidence="1">Periplasm</location>
    </subcellularLocation>
</comment>
<evidence type="ECO:0000259" key="5">
    <source>
        <dbReference type="Pfam" id="PF00496"/>
    </source>
</evidence>
<evidence type="ECO:0000313" key="6">
    <source>
        <dbReference type="EMBL" id="MCB8878652.1"/>
    </source>
</evidence>
<dbReference type="RefSeq" id="WP_227304492.1">
    <property type="nucleotide sequence ID" value="NZ_JAESVA010000001.1"/>
</dbReference>
<evidence type="ECO:0000256" key="1">
    <source>
        <dbReference type="ARBA" id="ARBA00004418"/>
    </source>
</evidence>
<comment type="caution">
    <text evidence="6">The sequence shown here is derived from an EMBL/GenBank/DDBJ whole genome shotgun (WGS) entry which is preliminary data.</text>
</comment>
<evidence type="ECO:0000256" key="2">
    <source>
        <dbReference type="ARBA" id="ARBA00005695"/>
    </source>
</evidence>
<dbReference type="Gene3D" id="3.10.105.10">
    <property type="entry name" value="Dipeptide-binding Protein, Domain 3"/>
    <property type="match status" value="1"/>
</dbReference>
<comment type="similarity">
    <text evidence="2">Belongs to the bacterial solute-binding protein 5 family.</text>
</comment>
<dbReference type="PIRSF" id="PIRSF002741">
    <property type="entry name" value="MppA"/>
    <property type="match status" value="1"/>
</dbReference>
<dbReference type="GO" id="GO:1904680">
    <property type="term" value="F:peptide transmembrane transporter activity"/>
    <property type="evidence" value="ECO:0007669"/>
    <property type="project" value="TreeGrafter"/>
</dbReference>
<protein>
    <submittedName>
        <fullName evidence="6">ABC transporter substrate-binding protein</fullName>
    </submittedName>
</protein>